<dbReference type="Proteomes" id="UP001056255">
    <property type="component" value="Chromosome I"/>
</dbReference>
<accession>A0ABY4WXL9</accession>
<dbReference type="EMBL" id="CP082275">
    <property type="protein sequence ID" value="USH03718.1"/>
    <property type="molecule type" value="Genomic_DNA"/>
</dbReference>
<sequence length="146" mass="16202">MRMESIVYVGPKDVKRDTVTGSRLVFPRLKPIEVSAEQAAMLLRFEQVFLPQAALKAFLEAEKANEKALEEAKAMADAEAKLRQEALDMTVTIDGDVVDLSKMAGPKLATWVESVEGLDVEAKGPQEPMPDYRKRVRDAVRALDDV</sequence>
<evidence type="ECO:0000313" key="1">
    <source>
        <dbReference type="EMBL" id="USH03718.1"/>
    </source>
</evidence>
<name>A0ABY4WXL9_9GAMM</name>
<evidence type="ECO:0008006" key="3">
    <source>
        <dbReference type="Google" id="ProtNLM"/>
    </source>
</evidence>
<evidence type="ECO:0000313" key="2">
    <source>
        <dbReference type="Proteomes" id="UP001056255"/>
    </source>
</evidence>
<keyword evidence="2" id="KW-1185">Reference proteome</keyword>
<protein>
    <recommendedName>
        <fullName evidence="3">Phage protein</fullName>
    </recommendedName>
</protein>
<organism evidence="1 2">
    <name type="scientific">Grimontia kaedaensis</name>
    <dbReference type="NCBI Taxonomy" id="2872157"/>
    <lineage>
        <taxon>Bacteria</taxon>
        <taxon>Pseudomonadati</taxon>
        <taxon>Pseudomonadota</taxon>
        <taxon>Gammaproteobacteria</taxon>
        <taxon>Vibrionales</taxon>
        <taxon>Vibrionaceae</taxon>
        <taxon>Grimontia</taxon>
    </lineage>
</organism>
<gene>
    <name evidence="1" type="ORF">K6Q96_06915</name>
</gene>
<proteinExistence type="predicted"/>
<reference evidence="1" key="1">
    <citation type="submission" date="2021-08" db="EMBL/GenBank/DDBJ databases">
        <authorList>
            <person name="Sakaguchi M."/>
            <person name="Kikuchi T."/>
            <person name="Urbanczyk H."/>
        </authorList>
    </citation>
    <scope>NUCLEOTIDE SEQUENCE</scope>
    <source>
        <strain evidence="1">020920N</strain>
    </source>
</reference>